<dbReference type="EMBL" id="FQ311875">
    <property type="protein sequence ID" value="CBT77422.1"/>
    <property type="molecule type" value="Genomic_DNA"/>
</dbReference>
<dbReference type="InterPro" id="IPR009326">
    <property type="entry name" value="DUF984"/>
</dbReference>
<reference evidence="3" key="1">
    <citation type="journal article" date="2010" name="PLoS ONE">
        <title>The Arthrobacter arilaitensis Re117 genome sequence reveals its genetic adaptation to the surface of cheese.</title>
        <authorList>
            <person name="Monnet C."/>
            <person name="Loux V."/>
            <person name="Gibrat J.F."/>
            <person name="Spinnler E."/>
            <person name="Barbe V."/>
            <person name="Vacherie B."/>
            <person name="Gavory F."/>
            <person name="Gourbeyre E."/>
            <person name="Siguier P."/>
            <person name="Chandler M."/>
            <person name="Elleuch R."/>
            <person name="Irlinger F."/>
            <person name="Vallaeys T."/>
        </authorList>
    </citation>
    <scope>NUCLEOTIDE SEQUENCE</scope>
    <source>
        <strain evidence="3">DSM 16368 / CIP 108037 / IAM 15318 / JCM 13566 / Re117</strain>
    </source>
</reference>
<evidence type="ECO:0000259" key="1">
    <source>
        <dbReference type="SMART" id="SM01022"/>
    </source>
</evidence>
<organism evidence="2 3">
    <name type="scientific">Glutamicibacter arilaitensis (strain DSM 16368 / CIP 108037 / IAM 15318 / JCM 13566 / NCIMB 14258 / Re117)</name>
    <name type="common">Arthrobacter arilaitensis</name>
    <dbReference type="NCBI Taxonomy" id="861360"/>
    <lineage>
        <taxon>Bacteria</taxon>
        <taxon>Bacillati</taxon>
        <taxon>Actinomycetota</taxon>
        <taxon>Actinomycetes</taxon>
        <taxon>Micrococcales</taxon>
        <taxon>Micrococcaceae</taxon>
        <taxon>Glutamicibacter</taxon>
    </lineage>
</organism>
<proteinExistence type="predicted"/>
<keyword evidence="3" id="KW-1185">Reference proteome</keyword>
<dbReference type="PANTHER" id="PTHR39203">
    <property type="entry name" value="CYTOPLASMIC PROTEIN-RELATED"/>
    <property type="match status" value="1"/>
</dbReference>
<feature type="domain" description="ASCH" evidence="1">
    <location>
        <begin position="41"/>
        <end position="168"/>
    </location>
</feature>
<dbReference type="CDD" id="cd06553">
    <property type="entry name" value="ASCH_Ef3133_like"/>
    <property type="match status" value="1"/>
</dbReference>
<dbReference type="GeneID" id="303186767"/>
<dbReference type="PIRSF" id="PIRSF021320">
    <property type="entry name" value="DUF984"/>
    <property type="match status" value="1"/>
</dbReference>
<name>A0ABM9Q162_GLUAR</name>
<dbReference type="InterPro" id="IPR007374">
    <property type="entry name" value="ASCH_domain"/>
</dbReference>
<reference evidence="3" key="2">
    <citation type="submission" date="2010-07" db="EMBL/GenBank/DDBJ databases">
        <title>Complete genome sequence of Arthrobacter arilaitensis (strain DSM 16368 / CIP 108037 / JCM 13566 / Re117).</title>
        <authorList>
            <person name="Genoscope."/>
        </authorList>
    </citation>
    <scope>NUCLEOTIDE SEQUENCE [LARGE SCALE GENOMIC DNA]</scope>
    <source>
        <strain evidence="3">DSM 16368 / CIP 108037 / IAM 15318 / JCM 13566 / Re117</strain>
    </source>
</reference>
<dbReference type="InterPro" id="IPR015947">
    <property type="entry name" value="PUA-like_sf"/>
</dbReference>
<dbReference type="PANTHER" id="PTHR39203:SF1">
    <property type="entry name" value="CYTOPLASMIC PROTEIN"/>
    <property type="match status" value="1"/>
</dbReference>
<dbReference type="Pfam" id="PF04266">
    <property type="entry name" value="ASCH"/>
    <property type="match status" value="1"/>
</dbReference>
<dbReference type="SUPFAM" id="SSF88697">
    <property type="entry name" value="PUA domain-like"/>
    <property type="match status" value="1"/>
</dbReference>
<dbReference type="Proteomes" id="UP000006878">
    <property type="component" value="Chromosome"/>
</dbReference>
<dbReference type="RefSeq" id="WP_013350521.1">
    <property type="nucleotide sequence ID" value="NC_014550.1"/>
</dbReference>
<dbReference type="SMART" id="SM01022">
    <property type="entry name" value="ASCH"/>
    <property type="match status" value="1"/>
</dbReference>
<evidence type="ECO:0000313" key="2">
    <source>
        <dbReference type="EMBL" id="CBT77422.1"/>
    </source>
</evidence>
<evidence type="ECO:0000313" key="3">
    <source>
        <dbReference type="Proteomes" id="UP000006878"/>
    </source>
</evidence>
<protein>
    <recommendedName>
        <fullName evidence="1">ASCH domain-containing protein</fullName>
    </recommendedName>
</protein>
<sequence length="176" mass="19888">MTENCAPELPPVDAEAAEQMWFEYLASKGIPRADAPHHIAESFGDHPALADELLNEMLHGTKRATSSLASDYVYYNERVPQPEDHCIVCDGQGQPRAILRVLSVERSSFFEVDAQFAAAEGEGDLSLEYWRAEHEKFWRRTQKSIGIDWKPEDTGKAGGELILERFEICWPEAHVD</sequence>
<gene>
    <name evidence="2" type="ordered locus">AARI_32230</name>
</gene>
<dbReference type="Gene3D" id="3.10.400.10">
    <property type="entry name" value="Sulfate adenylyltransferase"/>
    <property type="match status" value="1"/>
</dbReference>
<accession>A0ABM9Q162</accession>